<sequence length="59" mass="6768">MSCQWPIYPSYDWAHGLSDAIEAPGLRRPPAFQAQQSTAQWEAARVRPTGDDEYRRFDA</sequence>
<organism evidence="2 3">
    <name type="scientific">Durusdinium trenchii</name>
    <dbReference type="NCBI Taxonomy" id="1381693"/>
    <lineage>
        <taxon>Eukaryota</taxon>
        <taxon>Sar</taxon>
        <taxon>Alveolata</taxon>
        <taxon>Dinophyceae</taxon>
        <taxon>Suessiales</taxon>
        <taxon>Symbiodiniaceae</taxon>
        <taxon>Durusdinium</taxon>
    </lineage>
</organism>
<comment type="caution">
    <text evidence="2">The sequence shown here is derived from an EMBL/GenBank/DDBJ whole genome shotgun (WGS) entry which is preliminary data.</text>
</comment>
<protein>
    <submittedName>
        <fullName evidence="2">Uncharacterized protein</fullName>
    </submittedName>
</protein>
<evidence type="ECO:0000313" key="2">
    <source>
        <dbReference type="EMBL" id="CAK9079517.1"/>
    </source>
</evidence>
<evidence type="ECO:0000256" key="1">
    <source>
        <dbReference type="SAM" id="MobiDB-lite"/>
    </source>
</evidence>
<gene>
    <name evidence="2" type="ORF">SCF082_LOCUS37936</name>
</gene>
<proteinExistence type="predicted"/>
<feature type="region of interest" description="Disordered" evidence="1">
    <location>
        <begin position="38"/>
        <end position="59"/>
    </location>
</feature>
<reference evidence="2 3" key="1">
    <citation type="submission" date="2024-02" db="EMBL/GenBank/DDBJ databases">
        <authorList>
            <person name="Chen Y."/>
            <person name="Shah S."/>
            <person name="Dougan E. K."/>
            <person name="Thang M."/>
            <person name="Chan C."/>
        </authorList>
    </citation>
    <scope>NUCLEOTIDE SEQUENCE [LARGE SCALE GENOMIC DNA]</scope>
</reference>
<dbReference type="EMBL" id="CAXAMM010038618">
    <property type="protein sequence ID" value="CAK9079517.1"/>
    <property type="molecule type" value="Genomic_DNA"/>
</dbReference>
<name>A0ABP0PVV8_9DINO</name>
<feature type="compositionally biased region" description="Basic and acidic residues" evidence="1">
    <location>
        <begin position="44"/>
        <end position="59"/>
    </location>
</feature>
<dbReference type="Proteomes" id="UP001642464">
    <property type="component" value="Unassembled WGS sequence"/>
</dbReference>
<accession>A0ABP0PVV8</accession>
<evidence type="ECO:0000313" key="3">
    <source>
        <dbReference type="Proteomes" id="UP001642464"/>
    </source>
</evidence>
<keyword evidence="3" id="KW-1185">Reference proteome</keyword>